<feature type="domain" description="HD/PDEase" evidence="1">
    <location>
        <begin position="20"/>
        <end position="122"/>
    </location>
</feature>
<dbReference type="SMART" id="SM00471">
    <property type="entry name" value="HDc"/>
    <property type="match status" value="1"/>
</dbReference>
<dbReference type="Pfam" id="PF13328">
    <property type="entry name" value="HD_4"/>
    <property type="match status" value="1"/>
</dbReference>
<evidence type="ECO:0000313" key="2">
    <source>
        <dbReference type="EMBL" id="TQR26673.1"/>
    </source>
</evidence>
<dbReference type="RefSeq" id="WP_142511095.1">
    <property type="nucleotide sequence ID" value="NZ_SADV01000044.1"/>
</dbReference>
<evidence type="ECO:0000313" key="3">
    <source>
        <dbReference type="Proteomes" id="UP000317944"/>
    </source>
</evidence>
<dbReference type="OrthoDB" id="9802385at2"/>
<dbReference type="PANTHER" id="PTHR46246">
    <property type="entry name" value="GUANOSINE-3',5'-BIS(DIPHOSPHATE) 3'-PYROPHOSPHOHYDROLASE MESH1"/>
    <property type="match status" value="1"/>
</dbReference>
<dbReference type="EMBL" id="SADV01000044">
    <property type="protein sequence ID" value="TQR26673.1"/>
    <property type="molecule type" value="Genomic_DNA"/>
</dbReference>
<dbReference type="Proteomes" id="UP000317944">
    <property type="component" value="Unassembled WGS sequence"/>
</dbReference>
<organism evidence="2 3">
    <name type="scientific">Lysinibacillus sphaericus</name>
    <name type="common">Bacillus sphaericus</name>
    <dbReference type="NCBI Taxonomy" id="1421"/>
    <lineage>
        <taxon>Bacteria</taxon>
        <taxon>Bacillati</taxon>
        <taxon>Bacillota</taxon>
        <taxon>Bacilli</taxon>
        <taxon>Bacillales</taxon>
        <taxon>Bacillaceae</taxon>
        <taxon>Lysinibacillus</taxon>
    </lineage>
</organism>
<dbReference type="InterPro" id="IPR052194">
    <property type="entry name" value="MESH1"/>
</dbReference>
<dbReference type="AlphaFoldDB" id="A0A544U7A3"/>
<comment type="caution">
    <text evidence="2">The sequence shown here is derived from an EMBL/GenBank/DDBJ whole genome shotgun (WGS) entry which is preliminary data.</text>
</comment>
<sequence>MIISSLLFAKEKHEGQTRIGGKPYISHPIEVASILEKKGFLDTKYIITALFHDLLEDTDASEQEIFFYGGKDVLTAVKILTKSKGYKMEVYIQDIRNNPIAKMVKLADRLHNLLSALVANEKFRKRYVKETEEFYLDLAKGTPFEEDILKAISALKVTFQY</sequence>
<evidence type="ECO:0000259" key="1">
    <source>
        <dbReference type="SMART" id="SM00471"/>
    </source>
</evidence>
<accession>A0A544U7A3</accession>
<proteinExistence type="predicted"/>
<dbReference type="PANTHER" id="PTHR46246:SF1">
    <property type="entry name" value="GUANOSINE-3',5'-BIS(DIPHOSPHATE) 3'-PYROPHOSPHOHYDROLASE MESH1"/>
    <property type="match status" value="1"/>
</dbReference>
<dbReference type="Gene3D" id="1.10.3210.10">
    <property type="entry name" value="Hypothetical protein af1432"/>
    <property type="match status" value="1"/>
</dbReference>
<dbReference type="GO" id="GO:0008893">
    <property type="term" value="F:guanosine-3',5'-bis(diphosphate) 3'-diphosphatase activity"/>
    <property type="evidence" value="ECO:0007669"/>
    <property type="project" value="TreeGrafter"/>
</dbReference>
<dbReference type="InterPro" id="IPR003607">
    <property type="entry name" value="HD/PDEase_dom"/>
</dbReference>
<dbReference type="SUPFAM" id="SSF109604">
    <property type="entry name" value="HD-domain/PDEase-like"/>
    <property type="match status" value="1"/>
</dbReference>
<protein>
    <submittedName>
        <fullName evidence="2">HD domain-containing protein</fullName>
    </submittedName>
</protein>
<reference evidence="2 3" key="1">
    <citation type="submission" date="2018-03" db="EMBL/GenBank/DDBJ databases">
        <title>Aerobic endospore-forming bacteria genome sequencing and assembly.</title>
        <authorList>
            <person name="Cavalcante D.A."/>
            <person name="Driks A."/>
            <person name="Putonti C."/>
            <person name="De-Souza M.T."/>
        </authorList>
    </citation>
    <scope>NUCLEOTIDE SEQUENCE [LARGE SCALE GENOMIC DNA]</scope>
    <source>
        <strain evidence="2 3">SDF0037</strain>
    </source>
</reference>
<gene>
    <name evidence="2" type="ORF">C7Y47_24345</name>
</gene>
<name>A0A544U7A3_LYSSH</name>